<evidence type="ECO:0000313" key="3">
    <source>
        <dbReference type="Proteomes" id="UP000314982"/>
    </source>
</evidence>
<keyword evidence="1" id="KW-0732">Signal</keyword>
<dbReference type="Gene3D" id="3.30.420.40">
    <property type="match status" value="1"/>
</dbReference>
<dbReference type="Gene3D" id="2.60.34.10">
    <property type="entry name" value="Substrate Binding Domain Of DNAk, Chain A, domain 1"/>
    <property type="match status" value="1"/>
</dbReference>
<name>A0A4W5QZI2_9TELE</name>
<evidence type="ECO:0000256" key="1">
    <source>
        <dbReference type="SAM" id="SignalP"/>
    </source>
</evidence>
<feature type="signal peptide" evidence="1">
    <location>
        <begin position="1"/>
        <end position="19"/>
    </location>
</feature>
<dbReference type="InterPro" id="IPR043129">
    <property type="entry name" value="ATPase_NBD"/>
</dbReference>
<accession>A0A4W5QZI2</accession>
<sequence>MYYFTILFILRILKLQCDTDIFLNMLTTYIENKMMNIWLAVNINTLQITTVIVKNIHLGSKMGGCFLIAIDFGTAYSGYAFCVSSENSDPKPRVPKWGQEHGFNSPKTPTCILFDEHEEFKKFGYDAKMAYTKMHGADAQEHFLFENFKMELYGKNLMIKAHNGKSMSALKITAETLRYLKDHALKTIGDHTSGRQFIASDMTWILTVPAIWDASAKQFMREAATEAGLVTDLNSDSLILALEPEAASVWCKKLPSDGFISEEINNVGLDTEGPGLTSTSPEEQRRSRIRVWLKAKRTGGTIDITVHEVLQGGTLKELHKASGNDMGGGTVDKKFKMFLREIFSDELWDDYAKDYAPELQKVMYEFSLLKGRDEDIEIACPYNLGELAKQYRSEMSDFFNEIHGASWEEGSIKITKERMRSFFDDSFKGITNSIRQILKSKDNPEGLSIDFILIVGGYASCHILRSHIQRQFSGQCKVLFPIDPQEVIIKGAVLFGKNPKLVSSRISALTYGIAVYESFDESKHKPEKKFTTHEGIEYCSDVFNKLVQKGESVGCEEVREHTFSPISSDQTEISFSFFSTERLNAKYVDEWGMDQIGSFIVQSPDTTKGMNRSIRLEIKFGFTEMQATATDIESKETQSIKLDFLRN</sequence>
<feature type="chain" id="PRO_5021357720" evidence="1">
    <location>
        <begin position="20"/>
        <end position="647"/>
    </location>
</feature>
<reference evidence="2" key="3">
    <citation type="submission" date="2025-09" db="UniProtKB">
        <authorList>
            <consortium name="Ensembl"/>
        </authorList>
    </citation>
    <scope>IDENTIFICATION</scope>
</reference>
<dbReference type="PANTHER" id="PTHR14187">
    <property type="entry name" value="ALPHA KINASE/ELONGATION FACTOR 2 KINASE"/>
    <property type="match status" value="1"/>
</dbReference>
<proteinExistence type="predicted"/>
<dbReference type="AlphaFoldDB" id="A0A4W5QZI2"/>
<reference evidence="2" key="2">
    <citation type="submission" date="2025-08" db="UniProtKB">
        <authorList>
            <consortium name="Ensembl"/>
        </authorList>
    </citation>
    <scope>IDENTIFICATION</scope>
</reference>
<protein>
    <submittedName>
        <fullName evidence="2">Heat shock protein family A (Hsp70) member 12A.2</fullName>
    </submittedName>
</protein>
<dbReference type="InterPro" id="IPR029047">
    <property type="entry name" value="HSP70_peptide-bd_sf"/>
</dbReference>
<dbReference type="CDD" id="cd10229">
    <property type="entry name" value="ASKHA_NBD_HSP70_HSPA12"/>
    <property type="match status" value="1"/>
</dbReference>
<dbReference type="STRING" id="62062.ENSHHUP00000081712"/>
<dbReference type="Proteomes" id="UP000314982">
    <property type="component" value="Unassembled WGS sequence"/>
</dbReference>
<dbReference type="SUPFAM" id="SSF53067">
    <property type="entry name" value="Actin-like ATPase domain"/>
    <property type="match status" value="2"/>
</dbReference>
<dbReference type="PANTHER" id="PTHR14187:SF5">
    <property type="entry name" value="HEAT SHOCK 70 KDA PROTEIN 12A"/>
    <property type="match status" value="1"/>
</dbReference>
<dbReference type="Ensembl" id="ENSHHUT00000084307.1">
    <property type="protein sequence ID" value="ENSHHUP00000081712.1"/>
    <property type="gene ID" value="ENSHHUG00000047476.1"/>
</dbReference>
<dbReference type="GeneTree" id="ENSGT00940000154551"/>
<reference evidence="3" key="1">
    <citation type="submission" date="2018-06" db="EMBL/GenBank/DDBJ databases">
        <title>Genome assembly of Danube salmon.</title>
        <authorList>
            <person name="Macqueen D.J."/>
            <person name="Gundappa M.K."/>
        </authorList>
    </citation>
    <scope>NUCLEOTIDE SEQUENCE [LARGE SCALE GENOMIC DNA]</scope>
</reference>
<organism evidence="2 3">
    <name type="scientific">Hucho hucho</name>
    <name type="common">huchen</name>
    <dbReference type="NCBI Taxonomy" id="62062"/>
    <lineage>
        <taxon>Eukaryota</taxon>
        <taxon>Metazoa</taxon>
        <taxon>Chordata</taxon>
        <taxon>Craniata</taxon>
        <taxon>Vertebrata</taxon>
        <taxon>Euteleostomi</taxon>
        <taxon>Actinopterygii</taxon>
        <taxon>Neopterygii</taxon>
        <taxon>Teleostei</taxon>
        <taxon>Protacanthopterygii</taxon>
        <taxon>Salmoniformes</taxon>
        <taxon>Salmonidae</taxon>
        <taxon>Salmoninae</taxon>
        <taxon>Hucho</taxon>
    </lineage>
</organism>
<keyword evidence="3" id="KW-1185">Reference proteome</keyword>
<evidence type="ECO:0000313" key="2">
    <source>
        <dbReference type="Ensembl" id="ENSHHUP00000081712.1"/>
    </source>
</evidence>